<dbReference type="EMBL" id="KV441564">
    <property type="protein sequence ID" value="OAF98807.1"/>
    <property type="molecule type" value="Genomic_DNA"/>
</dbReference>
<evidence type="ECO:0000256" key="1">
    <source>
        <dbReference type="SAM" id="MobiDB-lite"/>
    </source>
</evidence>
<sequence>MSLHLDTSGLIQHDVALEMSPEEIKTPRFRQFQENFEKHMPSARKPKEYDHVGVLLLSFDPTSELGGMGNMDVSEEIESLRDVFLEYEFDVTSKVIPCDETANAYASSCLYAFELEHAKKEHHLSIIYYAGHGWRNRDHNPARAAYAMDLMPEAAQRDDTKLPEGTYIMWDRAEHILQEFKHDHLVIFDCCDGGFLSTRGSRHAFEYLVACEGRKRTHKPGPHSFTTALIWALKELKPVAPFTMLELRDQIKRYKDFPTKQRPLVFARPDHVAGPISMAPIDKSTNKGIGPSSKATSHVGPVERSFVDLRFFFTKDITAEDAKQVAEMVKSAVQGRSFKFNATHVSVLDQGRTANLMKIRDHWRRARDSLGFLSRSRKRMRTGQSETPSRKSSRLEAGDVLGRPVTPISDDPRSDVEAQVVLPPVRIETGAATTLDVRVPLVINHDSSLTQES</sequence>
<feature type="region of interest" description="Disordered" evidence="1">
    <location>
        <begin position="374"/>
        <end position="415"/>
    </location>
</feature>
<dbReference type="Proteomes" id="UP000077069">
    <property type="component" value="Unassembled WGS sequence"/>
</dbReference>
<dbReference type="GeneID" id="28767288"/>
<accession>A0A177BWB8</accession>
<proteinExistence type="predicted"/>
<feature type="region of interest" description="Disordered" evidence="1">
    <location>
        <begin position="278"/>
        <end position="297"/>
    </location>
</feature>
<protein>
    <recommendedName>
        <fullName evidence="4">Caspase family p20 domain-containing protein</fullName>
    </recommendedName>
</protein>
<dbReference type="Gene3D" id="3.40.50.1460">
    <property type="match status" value="1"/>
</dbReference>
<evidence type="ECO:0008006" key="4">
    <source>
        <dbReference type="Google" id="ProtNLM"/>
    </source>
</evidence>
<keyword evidence="3" id="KW-1185">Reference proteome</keyword>
<dbReference type="InParanoid" id="A0A177BWB8"/>
<dbReference type="STRING" id="1460663.A0A177BWB8"/>
<evidence type="ECO:0000313" key="2">
    <source>
        <dbReference type="EMBL" id="OAF98807.1"/>
    </source>
</evidence>
<evidence type="ECO:0000313" key="3">
    <source>
        <dbReference type="Proteomes" id="UP000077069"/>
    </source>
</evidence>
<dbReference type="AlphaFoldDB" id="A0A177BWB8"/>
<organism evidence="2 3">
    <name type="scientific">Paraphaeosphaeria sporulosa</name>
    <dbReference type="NCBI Taxonomy" id="1460663"/>
    <lineage>
        <taxon>Eukaryota</taxon>
        <taxon>Fungi</taxon>
        <taxon>Dikarya</taxon>
        <taxon>Ascomycota</taxon>
        <taxon>Pezizomycotina</taxon>
        <taxon>Dothideomycetes</taxon>
        <taxon>Pleosporomycetidae</taxon>
        <taxon>Pleosporales</taxon>
        <taxon>Massarineae</taxon>
        <taxon>Didymosphaeriaceae</taxon>
        <taxon>Paraphaeosphaeria</taxon>
    </lineage>
</organism>
<name>A0A177BWB8_9PLEO</name>
<dbReference type="RefSeq" id="XP_018029173.1">
    <property type="nucleotide sequence ID" value="XM_018183802.1"/>
</dbReference>
<gene>
    <name evidence="2" type="ORF">CC84DRAFT_1233988</name>
</gene>
<reference evidence="2 3" key="1">
    <citation type="submission" date="2016-05" db="EMBL/GenBank/DDBJ databases">
        <title>Comparative analysis of secretome profiles of manganese(II)-oxidizing ascomycete fungi.</title>
        <authorList>
            <consortium name="DOE Joint Genome Institute"/>
            <person name="Zeiner C.A."/>
            <person name="Purvine S.O."/>
            <person name="Zink E.M."/>
            <person name="Wu S."/>
            <person name="Pasa-Tolic L."/>
            <person name="Chaput D.L."/>
            <person name="Haridas S."/>
            <person name="Grigoriev I.V."/>
            <person name="Santelli C.M."/>
            <person name="Hansel C.M."/>
        </authorList>
    </citation>
    <scope>NUCLEOTIDE SEQUENCE [LARGE SCALE GENOMIC DNA]</scope>
    <source>
        <strain evidence="2 3">AP3s5-JAC2a</strain>
    </source>
</reference>
<dbReference type="OrthoDB" id="4760831at2759"/>